<reference evidence="3" key="1">
    <citation type="submission" date="2021-12" db="EMBL/GenBank/DDBJ databases">
        <authorList>
            <person name="Zaccaron A."/>
            <person name="Stergiopoulos I."/>
        </authorList>
    </citation>
    <scope>NUCLEOTIDE SEQUENCE</scope>
    <source>
        <strain evidence="3">Race5_Kim</strain>
    </source>
</reference>
<proteinExistence type="predicted"/>
<dbReference type="RefSeq" id="XP_047766101.1">
    <property type="nucleotide sequence ID" value="XM_047908954.1"/>
</dbReference>
<evidence type="ECO:0000313" key="3">
    <source>
        <dbReference type="EMBL" id="UJO21735.1"/>
    </source>
</evidence>
<feature type="region of interest" description="Disordered" evidence="1">
    <location>
        <begin position="42"/>
        <end position="61"/>
    </location>
</feature>
<evidence type="ECO:0000313" key="4">
    <source>
        <dbReference type="Proteomes" id="UP000756132"/>
    </source>
</evidence>
<keyword evidence="2" id="KW-0472">Membrane</keyword>
<keyword evidence="4" id="KW-1185">Reference proteome</keyword>
<feature type="transmembrane region" description="Helical" evidence="2">
    <location>
        <begin position="68"/>
        <end position="90"/>
    </location>
</feature>
<dbReference type="Proteomes" id="UP000756132">
    <property type="component" value="Chromosome 9"/>
</dbReference>
<reference evidence="3" key="2">
    <citation type="journal article" date="2022" name="Microb. Genom.">
        <title>A chromosome-scale genome assembly of the tomato pathogen Cladosporium fulvum reveals a compartmentalized genome architecture and the presence of a dispensable chromosome.</title>
        <authorList>
            <person name="Zaccaron A.Z."/>
            <person name="Chen L.H."/>
            <person name="Samaras A."/>
            <person name="Stergiopoulos I."/>
        </authorList>
    </citation>
    <scope>NUCLEOTIDE SEQUENCE</scope>
    <source>
        <strain evidence="3">Race5_Kim</strain>
    </source>
</reference>
<keyword evidence="2" id="KW-0812">Transmembrane</keyword>
<name>A0A9Q8PFW5_PASFU</name>
<gene>
    <name evidence="3" type="ORF">CLAFUR5_09806</name>
</gene>
<accession>A0A9Q8PFW5</accession>
<organism evidence="3 4">
    <name type="scientific">Passalora fulva</name>
    <name type="common">Tomato leaf mold</name>
    <name type="synonym">Cladosporium fulvum</name>
    <dbReference type="NCBI Taxonomy" id="5499"/>
    <lineage>
        <taxon>Eukaryota</taxon>
        <taxon>Fungi</taxon>
        <taxon>Dikarya</taxon>
        <taxon>Ascomycota</taxon>
        <taxon>Pezizomycotina</taxon>
        <taxon>Dothideomycetes</taxon>
        <taxon>Dothideomycetidae</taxon>
        <taxon>Mycosphaerellales</taxon>
        <taxon>Mycosphaerellaceae</taxon>
        <taxon>Fulvia</taxon>
    </lineage>
</organism>
<sequence length="151" mass="15689">MLQDQVYYLVWDSNAFPGPIDSPLTAAVSTILPATASPAQAKSVSTPTTIPTPTASAKSGSLSMGAKAGIGIGTAAGVLGLIGLARLLALGRKRRRLSERPMDVSNDDNVEVQQGGQAGQDDKKSASYFGMLEKSQAAELNTERPMGELRG</sequence>
<dbReference type="EMBL" id="CP090171">
    <property type="protein sequence ID" value="UJO21735.1"/>
    <property type="molecule type" value="Genomic_DNA"/>
</dbReference>
<protein>
    <submittedName>
        <fullName evidence="3">Uncharacterized protein</fullName>
    </submittedName>
</protein>
<dbReference type="GeneID" id="71989684"/>
<keyword evidence="2" id="KW-1133">Transmembrane helix</keyword>
<feature type="region of interest" description="Disordered" evidence="1">
    <location>
        <begin position="96"/>
        <end position="151"/>
    </location>
</feature>
<dbReference type="AlphaFoldDB" id="A0A9Q8PFW5"/>
<evidence type="ECO:0000256" key="1">
    <source>
        <dbReference type="SAM" id="MobiDB-lite"/>
    </source>
</evidence>
<feature type="compositionally biased region" description="Basic and acidic residues" evidence="1">
    <location>
        <begin position="141"/>
        <end position="151"/>
    </location>
</feature>
<dbReference type="KEGG" id="ffu:CLAFUR5_09806"/>
<evidence type="ECO:0000256" key="2">
    <source>
        <dbReference type="SAM" id="Phobius"/>
    </source>
</evidence>